<proteinExistence type="predicted"/>
<dbReference type="EMBL" id="LCNO01000022">
    <property type="protein sequence ID" value="KKU57226.1"/>
    <property type="molecule type" value="Genomic_DNA"/>
</dbReference>
<gene>
    <name evidence="2" type="ORF">UX80_C0022G0006</name>
</gene>
<protein>
    <submittedName>
        <fullName evidence="2">Uncharacterized protein</fullName>
    </submittedName>
</protein>
<accession>A0A0G1RJB3</accession>
<keyword evidence="1" id="KW-0812">Transmembrane</keyword>
<keyword evidence="1" id="KW-0472">Membrane</keyword>
<reference evidence="2 3" key="1">
    <citation type="journal article" date="2015" name="Nature">
        <title>rRNA introns, odd ribosomes, and small enigmatic genomes across a large radiation of phyla.</title>
        <authorList>
            <person name="Brown C.T."/>
            <person name="Hug L.A."/>
            <person name="Thomas B.C."/>
            <person name="Sharon I."/>
            <person name="Castelle C.J."/>
            <person name="Singh A."/>
            <person name="Wilkins M.J."/>
            <person name="Williams K.H."/>
            <person name="Banfield J.F."/>
        </authorList>
    </citation>
    <scope>NUCLEOTIDE SEQUENCE [LARGE SCALE GENOMIC DNA]</scope>
</reference>
<dbReference type="Proteomes" id="UP000034307">
    <property type="component" value="Unassembled WGS sequence"/>
</dbReference>
<dbReference type="AlphaFoldDB" id="A0A0G1RJB3"/>
<sequence>MENLLLRFGGRRWNKERGLRMVASAVLMIVGLGMLAVGIETKSPIAVVGATEGLAGVYLAFKNVVESGND</sequence>
<dbReference type="STRING" id="1618358.UX80_C0022G0006"/>
<feature type="transmembrane region" description="Helical" evidence="1">
    <location>
        <begin position="21"/>
        <end position="39"/>
    </location>
</feature>
<keyword evidence="1" id="KW-1133">Transmembrane helix</keyword>
<evidence type="ECO:0000313" key="3">
    <source>
        <dbReference type="Proteomes" id="UP000034307"/>
    </source>
</evidence>
<organism evidence="2 3">
    <name type="scientific">Candidatus Amesbacteria bacterium GW2011_GWA2_47_11b</name>
    <dbReference type="NCBI Taxonomy" id="1618358"/>
    <lineage>
        <taxon>Bacteria</taxon>
        <taxon>Candidatus Amesiibacteriota</taxon>
    </lineage>
</organism>
<evidence type="ECO:0000256" key="1">
    <source>
        <dbReference type="SAM" id="Phobius"/>
    </source>
</evidence>
<evidence type="ECO:0000313" key="2">
    <source>
        <dbReference type="EMBL" id="KKU57226.1"/>
    </source>
</evidence>
<name>A0A0G1RJB3_9BACT</name>
<comment type="caution">
    <text evidence="2">The sequence shown here is derived from an EMBL/GenBank/DDBJ whole genome shotgun (WGS) entry which is preliminary data.</text>
</comment>